<gene>
    <name evidence="7" type="ORF">BN869_000006980_1</name>
</gene>
<dbReference type="InterPro" id="IPR013154">
    <property type="entry name" value="ADH-like_N"/>
</dbReference>
<dbReference type="GO" id="GO:0016616">
    <property type="term" value="F:oxidoreductase activity, acting on the CH-OH group of donors, NAD or NADP as acceptor"/>
    <property type="evidence" value="ECO:0007669"/>
    <property type="project" value="InterPro"/>
</dbReference>
<evidence type="ECO:0000256" key="3">
    <source>
        <dbReference type="ARBA" id="ARBA00022833"/>
    </source>
</evidence>
<feature type="domain" description="Enoyl reductase (ER)" evidence="6">
    <location>
        <begin position="6"/>
        <end position="308"/>
    </location>
</feature>
<dbReference type="AlphaFoldDB" id="A0A0B7K5U4"/>
<comment type="similarity">
    <text evidence="5">Belongs to the zinc-containing alcohol dehydrogenase family.</text>
</comment>
<keyword evidence="4" id="KW-0560">Oxidoreductase</keyword>
<evidence type="ECO:0000256" key="5">
    <source>
        <dbReference type="RuleBase" id="RU361277"/>
    </source>
</evidence>
<organism evidence="7">
    <name type="scientific">Bionectria ochroleuca</name>
    <name type="common">Gliocladium roseum</name>
    <dbReference type="NCBI Taxonomy" id="29856"/>
    <lineage>
        <taxon>Eukaryota</taxon>
        <taxon>Fungi</taxon>
        <taxon>Dikarya</taxon>
        <taxon>Ascomycota</taxon>
        <taxon>Pezizomycotina</taxon>
        <taxon>Sordariomycetes</taxon>
        <taxon>Hypocreomycetidae</taxon>
        <taxon>Hypocreales</taxon>
        <taxon>Bionectriaceae</taxon>
        <taxon>Clonostachys</taxon>
    </lineage>
</organism>
<dbReference type="GO" id="GO:0008270">
    <property type="term" value="F:zinc ion binding"/>
    <property type="evidence" value="ECO:0007669"/>
    <property type="project" value="InterPro"/>
</dbReference>
<name>A0A0B7K5U4_BIOOC</name>
<dbReference type="Pfam" id="PF00107">
    <property type="entry name" value="ADH_zinc_N"/>
    <property type="match status" value="1"/>
</dbReference>
<reference evidence="7" key="1">
    <citation type="submission" date="2015-01" db="EMBL/GenBank/DDBJ databases">
        <authorList>
            <person name="Durling Mikael"/>
        </authorList>
    </citation>
    <scope>NUCLEOTIDE SEQUENCE</scope>
</reference>
<protein>
    <recommendedName>
        <fullName evidence="6">Enoyl reductase (ER) domain-containing protein</fullName>
    </recommendedName>
</protein>
<accession>A0A0B7K5U4</accession>
<dbReference type="PROSITE" id="PS00059">
    <property type="entry name" value="ADH_ZINC"/>
    <property type="match status" value="1"/>
</dbReference>
<dbReference type="InterPro" id="IPR011032">
    <property type="entry name" value="GroES-like_sf"/>
</dbReference>
<dbReference type="InterPro" id="IPR047109">
    <property type="entry name" value="CAD-like"/>
</dbReference>
<dbReference type="SMART" id="SM00829">
    <property type="entry name" value="PKS_ER"/>
    <property type="match status" value="1"/>
</dbReference>
<dbReference type="PANTHER" id="PTHR42683">
    <property type="entry name" value="ALDEHYDE REDUCTASE"/>
    <property type="match status" value="1"/>
</dbReference>
<evidence type="ECO:0000256" key="4">
    <source>
        <dbReference type="ARBA" id="ARBA00023002"/>
    </source>
</evidence>
<dbReference type="Pfam" id="PF08240">
    <property type="entry name" value="ADH_N"/>
    <property type="match status" value="1"/>
</dbReference>
<comment type="cofactor">
    <cofactor evidence="1 5">
        <name>Zn(2+)</name>
        <dbReference type="ChEBI" id="CHEBI:29105"/>
    </cofactor>
</comment>
<evidence type="ECO:0000259" key="6">
    <source>
        <dbReference type="SMART" id="SM00829"/>
    </source>
</evidence>
<dbReference type="Gene3D" id="3.40.50.720">
    <property type="entry name" value="NAD(P)-binding Rossmann-like Domain"/>
    <property type="match status" value="1"/>
</dbReference>
<sequence length="351" mass="37958">MKGFRGWLSKESTTTNPDELVGDNVLVKVTASGICGTDIHHIQRDVVLGHEGVGIVEDVGPQVKYLKKGTLVAWGFVTAVATVFSVSEERKSFVESDASMASKMLTKAVFEVFLHIVPNSISDEDAAPLQCGGATAFTALEGVQPTDTVAIMGVGGLGHLCIQFANKLGCRVVVLSGTGSKREEALTLGAHKFISMADHKPEDFDDEWKIHRLLIATSVPPKWEILLPTLAPKVVVYALSMPYMPFILDGISVKGSLVATRAVHREMLAFAAFHGIKPVVETLPLTAEGMKEAMDKLDGGKIHFKAVLVAKEELGLKMGMGNRGGIIAGEFWGRVVGEEFRWCWLLMIESN</sequence>
<dbReference type="InterPro" id="IPR036291">
    <property type="entry name" value="NAD(P)-bd_dom_sf"/>
</dbReference>
<dbReference type="Gene3D" id="3.90.180.10">
    <property type="entry name" value="Medium-chain alcohol dehydrogenases, catalytic domain"/>
    <property type="match status" value="1"/>
</dbReference>
<dbReference type="InterPro" id="IPR020843">
    <property type="entry name" value="ER"/>
</dbReference>
<dbReference type="SUPFAM" id="SSF50129">
    <property type="entry name" value="GroES-like"/>
    <property type="match status" value="1"/>
</dbReference>
<evidence type="ECO:0000313" key="7">
    <source>
        <dbReference type="EMBL" id="CEO50922.1"/>
    </source>
</evidence>
<evidence type="ECO:0000256" key="2">
    <source>
        <dbReference type="ARBA" id="ARBA00022723"/>
    </source>
</evidence>
<dbReference type="InterPro" id="IPR002328">
    <property type="entry name" value="ADH_Zn_CS"/>
</dbReference>
<evidence type="ECO:0000256" key="1">
    <source>
        <dbReference type="ARBA" id="ARBA00001947"/>
    </source>
</evidence>
<dbReference type="SUPFAM" id="SSF51735">
    <property type="entry name" value="NAD(P)-binding Rossmann-fold domains"/>
    <property type="match status" value="1"/>
</dbReference>
<keyword evidence="3 5" id="KW-0862">Zinc</keyword>
<dbReference type="EMBL" id="CDPU01000020">
    <property type="protein sequence ID" value="CEO50922.1"/>
    <property type="molecule type" value="Genomic_DNA"/>
</dbReference>
<dbReference type="InterPro" id="IPR013149">
    <property type="entry name" value="ADH-like_C"/>
</dbReference>
<proteinExistence type="inferred from homology"/>
<keyword evidence="2 5" id="KW-0479">Metal-binding</keyword>